<name>A0A7N2R0P9_QUELO</name>
<dbReference type="GO" id="GO:0009506">
    <property type="term" value="C:plasmodesma"/>
    <property type="evidence" value="ECO:0007669"/>
    <property type="project" value="TreeGrafter"/>
</dbReference>
<dbReference type="PROSITE" id="PS50011">
    <property type="entry name" value="PROTEIN_KINASE_DOM"/>
    <property type="match status" value="1"/>
</dbReference>
<evidence type="ECO:0000256" key="1">
    <source>
        <dbReference type="SAM" id="Phobius"/>
    </source>
</evidence>
<dbReference type="AlphaFoldDB" id="A0A7N2R0P9"/>
<reference evidence="3" key="2">
    <citation type="submission" date="2021-01" db="UniProtKB">
        <authorList>
            <consortium name="EnsemblPlants"/>
        </authorList>
    </citation>
    <scope>IDENTIFICATION</scope>
</reference>
<dbReference type="InterPro" id="IPR000719">
    <property type="entry name" value="Prot_kinase_dom"/>
</dbReference>
<dbReference type="PANTHER" id="PTHR27003">
    <property type="entry name" value="OS07G0166700 PROTEIN"/>
    <property type="match status" value="1"/>
</dbReference>
<keyword evidence="1" id="KW-1133">Transmembrane helix</keyword>
<sequence length="172" mass="19674">MEMQSIVNAPTYVHTSFSKSVIHREIRSAIIILDENNVAKLIDSRSYLFLKVNCMYSRPYVREWGVVHLNILLTGYITEKVDVYIYGVLLLGLLAGWMLNTQYRYSPSFLPMLVNPCDEKNWLIEIIDPMLLKEGINQEHFLAFAQIALSCISDTAEDRPTIIDAGKQLSES</sequence>
<keyword evidence="1" id="KW-0812">Transmembrane</keyword>
<dbReference type="InParanoid" id="A0A7N2R0P9"/>
<evidence type="ECO:0000313" key="3">
    <source>
        <dbReference type="EnsemblPlants" id="QL03p007640:mrna:CDS:2"/>
    </source>
</evidence>
<feature type="domain" description="Protein kinase" evidence="2">
    <location>
        <begin position="1"/>
        <end position="172"/>
    </location>
</feature>
<keyword evidence="1" id="KW-0472">Membrane</keyword>
<evidence type="ECO:0000259" key="2">
    <source>
        <dbReference type="PROSITE" id="PS50011"/>
    </source>
</evidence>
<dbReference type="Proteomes" id="UP000594261">
    <property type="component" value="Chromosome 3"/>
</dbReference>
<dbReference type="EnsemblPlants" id="QL03p007640:mrna">
    <property type="protein sequence ID" value="QL03p007640:mrna:CDS:2"/>
    <property type="gene ID" value="QL03p007640"/>
</dbReference>
<keyword evidence="4" id="KW-1185">Reference proteome</keyword>
<feature type="transmembrane region" description="Helical" evidence="1">
    <location>
        <begin position="83"/>
        <end position="100"/>
    </location>
</feature>
<dbReference type="SUPFAM" id="SSF56112">
    <property type="entry name" value="Protein kinase-like (PK-like)"/>
    <property type="match status" value="1"/>
</dbReference>
<dbReference type="GO" id="GO:0005886">
    <property type="term" value="C:plasma membrane"/>
    <property type="evidence" value="ECO:0007669"/>
    <property type="project" value="TreeGrafter"/>
</dbReference>
<dbReference type="EMBL" id="LRBV02000003">
    <property type="status" value="NOT_ANNOTATED_CDS"/>
    <property type="molecule type" value="Genomic_DNA"/>
</dbReference>
<proteinExistence type="predicted"/>
<dbReference type="InterPro" id="IPR045272">
    <property type="entry name" value="ANXUR1/2-like"/>
</dbReference>
<dbReference type="GO" id="GO:0004714">
    <property type="term" value="F:transmembrane receptor protein tyrosine kinase activity"/>
    <property type="evidence" value="ECO:0007669"/>
    <property type="project" value="InterPro"/>
</dbReference>
<organism evidence="3 4">
    <name type="scientific">Quercus lobata</name>
    <name type="common">Valley oak</name>
    <dbReference type="NCBI Taxonomy" id="97700"/>
    <lineage>
        <taxon>Eukaryota</taxon>
        <taxon>Viridiplantae</taxon>
        <taxon>Streptophyta</taxon>
        <taxon>Embryophyta</taxon>
        <taxon>Tracheophyta</taxon>
        <taxon>Spermatophyta</taxon>
        <taxon>Magnoliopsida</taxon>
        <taxon>eudicotyledons</taxon>
        <taxon>Gunneridae</taxon>
        <taxon>Pentapetalae</taxon>
        <taxon>rosids</taxon>
        <taxon>fabids</taxon>
        <taxon>Fagales</taxon>
        <taxon>Fagaceae</taxon>
        <taxon>Quercus</taxon>
    </lineage>
</organism>
<protein>
    <recommendedName>
        <fullName evidence="2">Protein kinase domain-containing protein</fullName>
    </recommendedName>
</protein>
<dbReference type="GO" id="GO:0005524">
    <property type="term" value="F:ATP binding"/>
    <property type="evidence" value="ECO:0007669"/>
    <property type="project" value="InterPro"/>
</dbReference>
<dbReference type="Gramene" id="QL03p007640:mrna">
    <property type="protein sequence ID" value="QL03p007640:mrna:CDS:2"/>
    <property type="gene ID" value="QL03p007640"/>
</dbReference>
<accession>A0A7N2R0P9</accession>
<dbReference type="InterPro" id="IPR011009">
    <property type="entry name" value="Kinase-like_dom_sf"/>
</dbReference>
<dbReference type="Gene3D" id="1.10.510.10">
    <property type="entry name" value="Transferase(Phosphotransferase) domain 1"/>
    <property type="match status" value="1"/>
</dbReference>
<dbReference type="PANTHER" id="PTHR27003:SF471">
    <property type="entry name" value="VASCULAR ENDOTHELIAL GROWTH FACTOR RECEPTOR 2 (VEGFR2)-RELATED"/>
    <property type="match status" value="1"/>
</dbReference>
<evidence type="ECO:0000313" key="4">
    <source>
        <dbReference type="Proteomes" id="UP000594261"/>
    </source>
</evidence>
<reference evidence="3 4" key="1">
    <citation type="journal article" date="2016" name="G3 (Bethesda)">
        <title>First Draft Assembly and Annotation of the Genome of a California Endemic Oak Quercus lobata Nee (Fagaceae).</title>
        <authorList>
            <person name="Sork V.L."/>
            <person name="Fitz-Gibbon S.T."/>
            <person name="Puiu D."/>
            <person name="Crepeau M."/>
            <person name="Gugger P.F."/>
            <person name="Sherman R."/>
            <person name="Stevens K."/>
            <person name="Langley C.H."/>
            <person name="Pellegrini M."/>
            <person name="Salzberg S.L."/>
        </authorList>
    </citation>
    <scope>NUCLEOTIDE SEQUENCE [LARGE SCALE GENOMIC DNA]</scope>
    <source>
        <strain evidence="3 4">cv. SW786</strain>
    </source>
</reference>